<feature type="compositionally biased region" description="Pro residues" evidence="1">
    <location>
        <begin position="171"/>
        <end position="180"/>
    </location>
</feature>
<dbReference type="AlphaFoldDB" id="A0A9N9BDS9"/>
<organism evidence="2 3">
    <name type="scientific">Paraglomus brasilianum</name>
    <dbReference type="NCBI Taxonomy" id="144538"/>
    <lineage>
        <taxon>Eukaryota</taxon>
        <taxon>Fungi</taxon>
        <taxon>Fungi incertae sedis</taxon>
        <taxon>Mucoromycota</taxon>
        <taxon>Glomeromycotina</taxon>
        <taxon>Glomeromycetes</taxon>
        <taxon>Paraglomerales</taxon>
        <taxon>Paraglomeraceae</taxon>
        <taxon>Paraglomus</taxon>
    </lineage>
</organism>
<dbReference type="EMBL" id="CAJVPI010000703">
    <property type="protein sequence ID" value="CAG8564347.1"/>
    <property type="molecule type" value="Genomic_DNA"/>
</dbReference>
<evidence type="ECO:0000313" key="3">
    <source>
        <dbReference type="Proteomes" id="UP000789739"/>
    </source>
</evidence>
<comment type="caution">
    <text evidence="2">The sequence shown here is derived from an EMBL/GenBank/DDBJ whole genome shotgun (WGS) entry which is preliminary data.</text>
</comment>
<feature type="region of interest" description="Disordered" evidence="1">
    <location>
        <begin position="89"/>
        <end position="227"/>
    </location>
</feature>
<name>A0A9N9BDS9_9GLOM</name>
<dbReference type="Proteomes" id="UP000789739">
    <property type="component" value="Unassembled WGS sequence"/>
</dbReference>
<feature type="region of interest" description="Disordered" evidence="1">
    <location>
        <begin position="26"/>
        <end position="56"/>
    </location>
</feature>
<gene>
    <name evidence="2" type="ORF">PBRASI_LOCUS5759</name>
</gene>
<feature type="compositionally biased region" description="Pro residues" evidence="1">
    <location>
        <begin position="208"/>
        <end position="222"/>
    </location>
</feature>
<evidence type="ECO:0000256" key="1">
    <source>
        <dbReference type="SAM" id="MobiDB-lite"/>
    </source>
</evidence>
<sequence length="355" mass="40747">MRSLKPKLTKTARPFSFETSLTNRRFYTKDSSDPPEFRLKNTQLKKPATHDRDMNTLDLPIRDPIEAQRKPQRTHEEVADVLRNFLRPSQNDSKSIDIGSIGKSINSNTRYGKSFKRFSPDQFASRDVRSSDGSFNWSADRRYPKASQPLPFSRPPTRTDAPIPKRDWKSPGPPPWPKHPPTVEKPAQSRPRRGYPDQPFRRDRAAPPTTPTPIRQPSPPVAPVVADPRAPAEIIEPEVIAEEIEDLTNIGNLPRPKSKPVKRDDGRSISKRERFLKKEQENELDDDELVYDEFELSAKKKKKMQVIKVEEKLKKEVYLPEAISVANLAKIIGLRLGKGLKQMFVMRAYYLISHN</sequence>
<protein>
    <submittedName>
        <fullName evidence="2">6931_t:CDS:1</fullName>
    </submittedName>
</protein>
<accession>A0A9N9BDS9</accession>
<feature type="compositionally biased region" description="Low complexity" evidence="1">
    <location>
        <begin position="91"/>
        <end position="107"/>
    </location>
</feature>
<reference evidence="2" key="1">
    <citation type="submission" date="2021-06" db="EMBL/GenBank/DDBJ databases">
        <authorList>
            <person name="Kallberg Y."/>
            <person name="Tangrot J."/>
            <person name="Rosling A."/>
        </authorList>
    </citation>
    <scope>NUCLEOTIDE SEQUENCE</scope>
    <source>
        <strain evidence="2">BR232B</strain>
    </source>
</reference>
<keyword evidence="3" id="KW-1185">Reference proteome</keyword>
<feature type="compositionally biased region" description="Basic and acidic residues" evidence="1">
    <location>
        <begin position="27"/>
        <end position="39"/>
    </location>
</feature>
<dbReference type="OrthoDB" id="2443945at2759"/>
<proteinExistence type="predicted"/>
<evidence type="ECO:0000313" key="2">
    <source>
        <dbReference type="EMBL" id="CAG8564347.1"/>
    </source>
</evidence>